<dbReference type="PROSITE" id="PS00922">
    <property type="entry name" value="TRANSGLYCOSYLASE"/>
    <property type="match status" value="1"/>
</dbReference>
<reference evidence="4 5" key="1">
    <citation type="submission" date="2018-03" db="EMBL/GenBank/DDBJ databases">
        <title>Draft Genome Sequences of the Obligatory Marine Myxobacteria Enhygromyxa salina SWB005.</title>
        <authorList>
            <person name="Poehlein A."/>
            <person name="Moghaddam J.A."/>
            <person name="Harms H."/>
            <person name="Alanjari M."/>
            <person name="Koenig G.M."/>
            <person name="Daniel R."/>
            <person name="Schaeberle T.F."/>
        </authorList>
    </citation>
    <scope>NUCLEOTIDE SEQUENCE [LARGE SCALE GENOMIC DNA]</scope>
    <source>
        <strain evidence="4 5">SWB005</strain>
    </source>
</reference>
<proteinExistence type="inferred from homology"/>
<feature type="domain" description="LysM" evidence="3">
    <location>
        <begin position="602"/>
        <end position="646"/>
    </location>
</feature>
<dbReference type="InterPro" id="IPR000189">
    <property type="entry name" value="Transglyc_AS"/>
</dbReference>
<dbReference type="InterPro" id="IPR023346">
    <property type="entry name" value="Lysozyme-like_dom_sf"/>
</dbReference>
<evidence type="ECO:0000259" key="3">
    <source>
        <dbReference type="PROSITE" id="PS51782"/>
    </source>
</evidence>
<feature type="domain" description="LysM" evidence="3">
    <location>
        <begin position="439"/>
        <end position="483"/>
    </location>
</feature>
<dbReference type="SUPFAM" id="SSF53955">
    <property type="entry name" value="Lysozyme-like"/>
    <property type="match status" value="1"/>
</dbReference>
<dbReference type="Pfam" id="PF01476">
    <property type="entry name" value="LysM"/>
    <property type="match status" value="3"/>
</dbReference>
<feature type="compositionally biased region" description="Basic residues" evidence="2">
    <location>
        <begin position="34"/>
        <end position="45"/>
    </location>
</feature>
<feature type="compositionally biased region" description="Polar residues" evidence="2">
    <location>
        <begin position="1"/>
        <end position="12"/>
    </location>
</feature>
<accession>A0A2S9XBX4</accession>
<organism evidence="4 5">
    <name type="scientific">Enhygromyxa salina</name>
    <dbReference type="NCBI Taxonomy" id="215803"/>
    <lineage>
        <taxon>Bacteria</taxon>
        <taxon>Pseudomonadati</taxon>
        <taxon>Myxococcota</taxon>
        <taxon>Polyangia</taxon>
        <taxon>Nannocystales</taxon>
        <taxon>Nannocystaceae</taxon>
        <taxon>Enhygromyxa</taxon>
    </lineage>
</organism>
<dbReference type="Proteomes" id="UP000237968">
    <property type="component" value="Unassembled WGS sequence"/>
</dbReference>
<dbReference type="InterPro" id="IPR018392">
    <property type="entry name" value="LysM"/>
</dbReference>
<dbReference type="Gene3D" id="1.10.530.10">
    <property type="match status" value="1"/>
</dbReference>
<dbReference type="CDD" id="cd00118">
    <property type="entry name" value="LysM"/>
    <property type="match status" value="2"/>
</dbReference>
<evidence type="ECO:0000256" key="2">
    <source>
        <dbReference type="SAM" id="MobiDB-lite"/>
    </source>
</evidence>
<dbReference type="SMART" id="SM00257">
    <property type="entry name" value="LysM"/>
    <property type="match status" value="3"/>
</dbReference>
<feature type="domain" description="LysM" evidence="3">
    <location>
        <begin position="514"/>
        <end position="558"/>
    </location>
</feature>
<dbReference type="EC" id="4.2.2.-" evidence="4"/>
<dbReference type="PANTHER" id="PTHR37423">
    <property type="entry name" value="SOLUBLE LYTIC MUREIN TRANSGLYCOSYLASE-RELATED"/>
    <property type="match status" value="1"/>
</dbReference>
<dbReference type="PANTHER" id="PTHR37423:SF2">
    <property type="entry name" value="MEMBRANE-BOUND LYTIC MUREIN TRANSGLYCOSYLASE C"/>
    <property type="match status" value="1"/>
</dbReference>
<comment type="caution">
    <text evidence="4">The sequence shown here is derived from an EMBL/GenBank/DDBJ whole genome shotgun (WGS) entry which is preliminary data.</text>
</comment>
<comment type="similarity">
    <text evidence="1">Belongs to the transglycosylase Slt family.</text>
</comment>
<gene>
    <name evidence="4" type="primary">mltD</name>
    <name evidence="4" type="ORF">ENSA5_65520</name>
</gene>
<dbReference type="AlphaFoldDB" id="A0A2S9XBX4"/>
<feature type="region of interest" description="Disordered" evidence="2">
    <location>
        <begin position="1"/>
        <end position="45"/>
    </location>
</feature>
<feature type="compositionally biased region" description="Basic and acidic residues" evidence="2">
    <location>
        <begin position="688"/>
        <end position="709"/>
    </location>
</feature>
<evidence type="ECO:0000313" key="5">
    <source>
        <dbReference type="Proteomes" id="UP000237968"/>
    </source>
</evidence>
<name>A0A2S9XBX4_9BACT</name>
<dbReference type="GO" id="GO:0008933">
    <property type="term" value="F:peptidoglycan lytic transglycosylase activity"/>
    <property type="evidence" value="ECO:0007669"/>
    <property type="project" value="InterPro"/>
</dbReference>
<dbReference type="InterPro" id="IPR008258">
    <property type="entry name" value="Transglycosylase_SLT_dom_1"/>
</dbReference>
<dbReference type="Gene3D" id="3.10.350.10">
    <property type="entry name" value="LysM domain"/>
    <property type="match status" value="2"/>
</dbReference>
<dbReference type="Pfam" id="PF01464">
    <property type="entry name" value="SLT"/>
    <property type="match status" value="1"/>
</dbReference>
<dbReference type="CDD" id="cd16894">
    <property type="entry name" value="MltD-like"/>
    <property type="match status" value="1"/>
</dbReference>
<dbReference type="SUPFAM" id="SSF54106">
    <property type="entry name" value="LysM domain"/>
    <property type="match status" value="2"/>
</dbReference>
<dbReference type="GO" id="GO:0016020">
    <property type="term" value="C:membrane"/>
    <property type="evidence" value="ECO:0007669"/>
    <property type="project" value="InterPro"/>
</dbReference>
<dbReference type="GO" id="GO:0000270">
    <property type="term" value="P:peptidoglycan metabolic process"/>
    <property type="evidence" value="ECO:0007669"/>
    <property type="project" value="InterPro"/>
</dbReference>
<keyword evidence="5" id="KW-1185">Reference proteome</keyword>
<evidence type="ECO:0000256" key="1">
    <source>
        <dbReference type="ARBA" id="ARBA00007734"/>
    </source>
</evidence>
<evidence type="ECO:0000313" key="4">
    <source>
        <dbReference type="EMBL" id="PRP90355.1"/>
    </source>
</evidence>
<dbReference type="OrthoDB" id="9815002at2"/>
<protein>
    <submittedName>
        <fullName evidence="4">Membrane-bound lytic murein transglycosylase D</fullName>
        <ecNumber evidence="4">4.2.2.-</ecNumber>
    </submittedName>
</protein>
<feature type="compositionally biased region" description="Basic and acidic residues" evidence="2">
    <location>
        <begin position="68"/>
        <end position="80"/>
    </location>
</feature>
<dbReference type="InterPro" id="IPR036779">
    <property type="entry name" value="LysM_dom_sf"/>
</dbReference>
<sequence length="709" mass="77491">MDPLTPSDSQGRASRFVSDHRGGDSTEAAATRREGKRSRPRRPRAHGAGVLAIGLWLSLTSTLAHAGPDAKPDAKPDAEVRVAPPGMEQIGPSWDPDRAVWADSRARMRVRGDRPEGASIHVAYASPDRRWDEDLRRELTAFEDTAFPEGAAPRQTIVDKPPSAWMEKLTLPDLPVRWNRQTVDYLHYFKDDPKGQRLIAAWLNRMGRYEQRLRAIFAEVGVPEDLVYVAMIESGFDPSAKSSVGAAGMWQFMEPTGRVYGLDVEYWVDDRLDFERSGYAAATYLADLKTRFGTWELALAAYNAGYGLVVQSIRTNNTNNFWALAEIENALPQQTRNYVSKIIAAAIVGHNREVFKVSGTPEPRLDLIEVKIPAGTRIEDLAKALDVDEDLLAEVNAAYLRARVPPEGGPSVVRIPRAKHAAFEQLDGELEPPPDQRWATYTVKLGDDLDSIAARYGLTTKQLRRLNAVHDSGEVRGGVTLVVPADGAPDPSAKQLPPLVAVPPLSVPSGSRLVFFRVTRASSSTAIASSFGVAWQQIVSWNDLDPDARLVDGQMLQILVPEGFSAAAAGVEIVELGAARYVIRGTAAHLDAVLAERELVRRGYKVDKGDSLKKIAKKFDLSLGSLARINGVPRNKSLDKGEVILVYVAKGKTRGTVTAPDPRPTTLTAEIEVATRLDGGPSSTDSKPGAREASTPERSRVPGKRYDNE</sequence>
<dbReference type="RefSeq" id="WP_106395708.1">
    <property type="nucleotide sequence ID" value="NZ_PVNK01000283.1"/>
</dbReference>
<keyword evidence="4" id="KW-0456">Lyase</keyword>
<dbReference type="PROSITE" id="PS51782">
    <property type="entry name" value="LYSM"/>
    <property type="match status" value="3"/>
</dbReference>
<feature type="region of interest" description="Disordered" evidence="2">
    <location>
        <begin position="65"/>
        <end position="97"/>
    </location>
</feature>
<feature type="region of interest" description="Disordered" evidence="2">
    <location>
        <begin position="655"/>
        <end position="709"/>
    </location>
</feature>
<dbReference type="EMBL" id="PVNK01000283">
    <property type="protein sequence ID" value="PRP90355.1"/>
    <property type="molecule type" value="Genomic_DNA"/>
</dbReference>